<dbReference type="Proteomes" id="UP000190188">
    <property type="component" value="Unassembled WGS sequence"/>
</dbReference>
<protein>
    <submittedName>
        <fullName evidence="2">Uncharacterized protein</fullName>
    </submittedName>
</protein>
<name>A0A1T2X9U6_9BACL</name>
<evidence type="ECO:0000313" key="2">
    <source>
        <dbReference type="EMBL" id="OPA76620.1"/>
    </source>
</evidence>
<keyword evidence="1" id="KW-0812">Transmembrane</keyword>
<proteinExistence type="predicted"/>
<dbReference type="OrthoDB" id="2666941at2"/>
<sequence length="215" mass="23413">MRVIRNILAAVSFVLTAFFFVFFIYTLTQPDMRTGKIIGIIMFLVFIICGFLLRVPSKKSVEAKERMESLGILATVPLKHVEGLPLAENSHCMVSVAEDKVIIEGGGTDFNIGVSQIRAAEIKTDVEIANIVHSSAAKGIAGGLLFGPIGLVVGSRAMNKEKKTYSYYLVINYTNSAGELAVVMFESGTDPFVAKKITSKLKPLIINNPKQTVQL</sequence>
<accession>A0A1T2X9U6</accession>
<evidence type="ECO:0000256" key="1">
    <source>
        <dbReference type="SAM" id="Phobius"/>
    </source>
</evidence>
<dbReference type="STRING" id="1324314.BVG16_15675"/>
<keyword evidence="1" id="KW-1133">Transmembrane helix</keyword>
<gene>
    <name evidence="2" type="ORF">BVG16_15675</name>
</gene>
<feature type="transmembrane region" description="Helical" evidence="1">
    <location>
        <begin position="37"/>
        <end position="57"/>
    </location>
</feature>
<keyword evidence="1" id="KW-0472">Membrane</keyword>
<feature type="transmembrane region" description="Helical" evidence="1">
    <location>
        <begin position="7"/>
        <end position="25"/>
    </location>
</feature>
<comment type="caution">
    <text evidence="2">The sequence shown here is derived from an EMBL/GenBank/DDBJ whole genome shotgun (WGS) entry which is preliminary data.</text>
</comment>
<dbReference type="AlphaFoldDB" id="A0A1T2X9U6"/>
<dbReference type="RefSeq" id="WP_078499635.1">
    <property type="nucleotide sequence ID" value="NZ_MSZX01000006.1"/>
</dbReference>
<dbReference type="EMBL" id="MSZX01000006">
    <property type="protein sequence ID" value="OPA76620.1"/>
    <property type="molecule type" value="Genomic_DNA"/>
</dbReference>
<keyword evidence="3" id="KW-1185">Reference proteome</keyword>
<reference evidence="2 3" key="1">
    <citation type="submission" date="2017-01" db="EMBL/GenBank/DDBJ databases">
        <title>Genome analysis of Paenibacillus selenitrireducens ES3-24.</title>
        <authorList>
            <person name="Xu D."/>
            <person name="Yao R."/>
            <person name="Zheng S."/>
        </authorList>
    </citation>
    <scope>NUCLEOTIDE SEQUENCE [LARGE SCALE GENOMIC DNA]</scope>
    <source>
        <strain evidence="2 3">ES3-24</strain>
    </source>
</reference>
<evidence type="ECO:0000313" key="3">
    <source>
        <dbReference type="Proteomes" id="UP000190188"/>
    </source>
</evidence>
<organism evidence="2 3">
    <name type="scientific">Paenibacillus selenitireducens</name>
    <dbReference type="NCBI Taxonomy" id="1324314"/>
    <lineage>
        <taxon>Bacteria</taxon>
        <taxon>Bacillati</taxon>
        <taxon>Bacillota</taxon>
        <taxon>Bacilli</taxon>
        <taxon>Bacillales</taxon>
        <taxon>Paenibacillaceae</taxon>
        <taxon>Paenibacillus</taxon>
    </lineage>
</organism>